<feature type="transmembrane region" description="Helical" evidence="1">
    <location>
        <begin position="61"/>
        <end position="82"/>
    </location>
</feature>
<keyword evidence="1" id="KW-1133">Transmembrane helix</keyword>
<dbReference type="EMBL" id="JXKH01000020">
    <property type="protein sequence ID" value="OJG16970.1"/>
    <property type="molecule type" value="Genomic_DNA"/>
</dbReference>
<evidence type="ECO:0000256" key="1">
    <source>
        <dbReference type="SAM" id="Phobius"/>
    </source>
</evidence>
<evidence type="ECO:0000313" key="3">
    <source>
        <dbReference type="Proteomes" id="UP000181884"/>
    </source>
</evidence>
<organism evidence="2 3">
    <name type="scientific">Enterococcus canis</name>
    <dbReference type="NCBI Taxonomy" id="214095"/>
    <lineage>
        <taxon>Bacteria</taxon>
        <taxon>Bacillati</taxon>
        <taxon>Bacillota</taxon>
        <taxon>Bacilli</taxon>
        <taxon>Lactobacillales</taxon>
        <taxon>Enterococcaceae</taxon>
        <taxon>Enterococcus</taxon>
    </lineage>
</organism>
<dbReference type="Proteomes" id="UP000181884">
    <property type="component" value="Unassembled WGS sequence"/>
</dbReference>
<feature type="transmembrane region" description="Helical" evidence="1">
    <location>
        <begin position="119"/>
        <end position="138"/>
    </location>
</feature>
<evidence type="ECO:0008006" key="4">
    <source>
        <dbReference type="Google" id="ProtNLM"/>
    </source>
</evidence>
<protein>
    <recommendedName>
        <fullName evidence="4">Peptidase M50 domain-containing protein</fullName>
    </recommendedName>
</protein>
<feature type="transmembrane region" description="Helical" evidence="1">
    <location>
        <begin position="145"/>
        <end position="164"/>
    </location>
</feature>
<gene>
    <name evidence="2" type="ORF">RU97_GL001294</name>
</gene>
<keyword evidence="1" id="KW-0472">Membrane</keyword>
<proteinExistence type="predicted"/>
<keyword evidence="1" id="KW-0812">Transmembrane</keyword>
<dbReference type="STRING" id="214095.RU97_GL001294"/>
<evidence type="ECO:0000313" key="2">
    <source>
        <dbReference type="EMBL" id="OJG16970.1"/>
    </source>
</evidence>
<feature type="transmembrane region" description="Helical" evidence="1">
    <location>
        <begin position="34"/>
        <end position="54"/>
    </location>
</feature>
<keyword evidence="3" id="KW-1185">Reference proteome</keyword>
<reference evidence="2 3" key="1">
    <citation type="submission" date="2014-12" db="EMBL/GenBank/DDBJ databases">
        <title>Draft genome sequences of 29 type strains of Enterococci.</title>
        <authorList>
            <person name="Zhong Z."/>
            <person name="Sun Z."/>
            <person name="Liu W."/>
            <person name="Zhang W."/>
            <person name="Zhang H."/>
        </authorList>
    </citation>
    <scope>NUCLEOTIDE SEQUENCE [LARGE SCALE GENOMIC DNA]</scope>
    <source>
        <strain evidence="2 3">DSM 17029</strain>
    </source>
</reference>
<name>A0A1L8RB11_9ENTE</name>
<sequence>MIWLFVGCMIGLLVGASTAIIAPELNFSFEYVDWFLELPLGIFIFVISIFLHIVIHEVGHLLMGLVSGYRFVGLSILGYMVVKNPQNKLEFKRFKVPGIGGQCLMAPPEYSKDFAYKRYLLGGILANGVAIIICSLFIKWNLFSWIFIIVGAIVVLTNGIPMQFNDGKSVQLMAKDETNRKLMYVALKANALLYQGYDYTEMNEEYFLPLNTVGYSYLNTQHDIMRVNYFLNRLDFREAHRMLEDLWRQKNEISVPIFKTGIEGELLSVLCYLNPTDQRISELWNNSELQHFLKQPLMGNYRIKASYAKSEGDTRTAIDLLKASLDAQQNMPSAGDAKMEVKLAKFLLSKW</sequence>
<dbReference type="AlphaFoldDB" id="A0A1L8RB11"/>
<comment type="caution">
    <text evidence="2">The sequence shown here is derived from an EMBL/GenBank/DDBJ whole genome shotgun (WGS) entry which is preliminary data.</text>
</comment>
<accession>A0A1L8RB11</accession>